<dbReference type="RefSeq" id="WP_109331828.1">
    <property type="nucleotide sequence ID" value="NZ_CP029356.1"/>
</dbReference>
<accession>A0A2S2CWY8</accession>
<proteinExistence type="predicted"/>
<protein>
    <recommendedName>
        <fullName evidence="3">DUF2256 domain-containing protein</fullName>
    </recommendedName>
</protein>
<evidence type="ECO:0000313" key="1">
    <source>
        <dbReference type="EMBL" id="AWK89001.1"/>
    </source>
</evidence>
<dbReference type="KEGG" id="azz:DEW08_23525"/>
<gene>
    <name evidence="1" type="ORF">DEW08_23525</name>
</gene>
<dbReference type="EMBL" id="CP029356">
    <property type="protein sequence ID" value="AWK89001.1"/>
    <property type="molecule type" value="Genomic_DNA"/>
</dbReference>
<geneLocation type="plasmid" evidence="1 2">
    <name>unnamed1</name>
</geneLocation>
<dbReference type="Proteomes" id="UP000245629">
    <property type="component" value="Plasmid unnamed1"/>
</dbReference>
<dbReference type="AlphaFoldDB" id="A0A2S2CWY8"/>
<evidence type="ECO:0000313" key="2">
    <source>
        <dbReference type="Proteomes" id="UP000245629"/>
    </source>
</evidence>
<keyword evidence="1" id="KW-0614">Plasmid</keyword>
<sequence length="69" mass="7682">MIASVRPGRTLHCTCCGRPFARPSNRGPAPLYCSSDCRKQMRVRLRMWSDASGGRRAMAGKRTDLLRAS</sequence>
<name>A0A2S2CWY8_9PROT</name>
<keyword evidence="2" id="KW-1185">Reference proteome</keyword>
<reference evidence="2" key="1">
    <citation type="submission" date="2018-05" db="EMBL/GenBank/DDBJ databases">
        <title>Azospirillum thermophila sp. nov., a novel isolated from hot spring.</title>
        <authorList>
            <person name="Zhao Z."/>
        </authorList>
    </citation>
    <scope>NUCLEOTIDE SEQUENCE [LARGE SCALE GENOMIC DNA]</scope>
    <source>
        <strain evidence="2">CFH 70021</strain>
        <plasmid evidence="2">unnamed1</plasmid>
    </source>
</reference>
<organism evidence="1 2">
    <name type="scientific">Azospirillum thermophilum</name>
    <dbReference type="NCBI Taxonomy" id="2202148"/>
    <lineage>
        <taxon>Bacteria</taxon>
        <taxon>Pseudomonadati</taxon>
        <taxon>Pseudomonadota</taxon>
        <taxon>Alphaproteobacteria</taxon>
        <taxon>Rhodospirillales</taxon>
        <taxon>Azospirillaceae</taxon>
        <taxon>Azospirillum</taxon>
    </lineage>
</organism>
<dbReference type="OrthoDB" id="7306566at2"/>
<evidence type="ECO:0008006" key="3">
    <source>
        <dbReference type="Google" id="ProtNLM"/>
    </source>
</evidence>